<feature type="transmembrane region" description="Helical" evidence="8">
    <location>
        <begin position="292"/>
        <end position="320"/>
    </location>
</feature>
<reference evidence="9 10" key="1">
    <citation type="journal article" date="2016" name="Nat. Commun.">
        <title>Thousands of microbial genomes shed light on interconnected biogeochemical processes in an aquifer system.</title>
        <authorList>
            <person name="Anantharaman K."/>
            <person name="Brown C.T."/>
            <person name="Hug L.A."/>
            <person name="Sharon I."/>
            <person name="Castelle C.J."/>
            <person name="Probst A.J."/>
            <person name="Thomas B.C."/>
            <person name="Singh A."/>
            <person name="Wilkins M.J."/>
            <person name="Karaoz U."/>
            <person name="Brodie E.L."/>
            <person name="Williams K.H."/>
            <person name="Hubbard S.S."/>
            <person name="Banfield J.F."/>
        </authorList>
    </citation>
    <scope>NUCLEOTIDE SEQUENCE [LARGE SCALE GENOMIC DNA]</scope>
</reference>
<dbReference type="GO" id="GO:0055085">
    <property type="term" value="P:transmembrane transport"/>
    <property type="evidence" value="ECO:0007669"/>
    <property type="project" value="TreeGrafter"/>
</dbReference>
<dbReference type="GO" id="GO:0005886">
    <property type="term" value="C:plasma membrane"/>
    <property type="evidence" value="ECO:0007669"/>
    <property type="project" value="UniProtKB-SubCell"/>
</dbReference>
<feature type="transmembrane region" description="Helical" evidence="8">
    <location>
        <begin position="252"/>
        <end position="272"/>
    </location>
</feature>
<evidence type="ECO:0000256" key="6">
    <source>
        <dbReference type="ARBA" id="ARBA00022989"/>
    </source>
</evidence>
<keyword evidence="6 8" id="KW-1133">Transmembrane helix</keyword>
<evidence type="ECO:0000256" key="3">
    <source>
        <dbReference type="ARBA" id="ARBA00022448"/>
    </source>
</evidence>
<evidence type="ECO:0000256" key="7">
    <source>
        <dbReference type="ARBA" id="ARBA00023136"/>
    </source>
</evidence>
<keyword evidence="4" id="KW-1003">Cell membrane</keyword>
<protein>
    <recommendedName>
        <fullName evidence="11">AI-2E family transporter</fullName>
    </recommendedName>
</protein>
<dbReference type="Proteomes" id="UP000178892">
    <property type="component" value="Unassembled WGS sequence"/>
</dbReference>
<comment type="similarity">
    <text evidence="2">Belongs to the autoinducer-2 exporter (AI-2E) (TC 2.A.86) family.</text>
</comment>
<keyword evidence="5 8" id="KW-0812">Transmembrane</keyword>
<accession>A0A1F5NV24</accession>
<gene>
    <name evidence="9" type="ORF">A2720_03140</name>
</gene>
<evidence type="ECO:0000313" key="9">
    <source>
        <dbReference type="EMBL" id="OGE81509.1"/>
    </source>
</evidence>
<feature type="transmembrane region" description="Helical" evidence="8">
    <location>
        <begin position="12"/>
        <end position="29"/>
    </location>
</feature>
<evidence type="ECO:0000256" key="2">
    <source>
        <dbReference type="ARBA" id="ARBA00009773"/>
    </source>
</evidence>
<organism evidence="9 10">
    <name type="scientific">Candidatus Doudnabacteria bacterium RIFCSPHIGHO2_01_FULL_46_24</name>
    <dbReference type="NCBI Taxonomy" id="1817825"/>
    <lineage>
        <taxon>Bacteria</taxon>
        <taxon>Candidatus Doudnaibacteriota</taxon>
    </lineage>
</organism>
<keyword evidence="7 8" id="KW-0472">Membrane</keyword>
<dbReference type="AlphaFoldDB" id="A0A1F5NV24"/>
<name>A0A1F5NV24_9BACT</name>
<dbReference type="PANTHER" id="PTHR21716">
    <property type="entry name" value="TRANSMEMBRANE PROTEIN"/>
    <property type="match status" value="1"/>
</dbReference>
<evidence type="ECO:0000256" key="4">
    <source>
        <dbReference type="ARBA" id="ARBA00022475"/>
    </source>
</evidence>
<sequence>MDRDTHSIEISTVSILKVLLVLLLVWFLFAIREIVLLFIISIIIASAIDPLADFLHKKRVPRALSVLLVYVLFLGLLGLIVSLLVPPIAEEFKVIAESDFQEDFVSKIGIYKDQLGGLGEAIQNNLRSLAGGISGTIFETTKSVFSGLISVITVLAVSFYLTVEESGMKNFIKHLTPYKHQAYAMKLVNQIQRKIGAWVLGQFILSLVIFGLTFLGLSLLKVEFALVLALIAGLLEIIPYIGPFISVIPAAFFAFLQNPPLALAVIVLYIIIQQLENHVVVPVVMSKSVGLNPVIVILGILIGGSLGGIIGAVIAVPVIAGISVFVSDLMEGEVEQT</sequence>
<dbReference type="STRING" id="1817825.A2720_03140"/>
<comment type="subcellular location">
    <subcellularLocation>
        <location evidence="1">Cell membrane</location>
        <topology evidence="1">Multi-pass membrane protein</topology>
    </subcellularLocation>
</comment>
<evidence type="ECO:0000313" key="10">
    <source>
        <dbReference type="Proteomes" id="UP000178892"/>
    </source>
</evidence>
<dbReference type="EMBL" id="MFEL01000008">
    <property type="protein sequence ID" value="OGE81509.1"/>
    <property type="molecule type" value="Genomic_DNA"/>
</dbReference>
<proteinExistence type="inferred from homology"/>
<evidence type="ECO:0000256" key="1">
    <source>
        <dbReference type="ARBA" id="ARBA00004651"/>
    </source>
</evidence>
<dbReference type="InterPro" id="IPR002549">
    <property type="entry name" value="AI-2E-like"/>
</dbReference>
<keyword evidence="3" id="KW-0813">Transport</keyword>
<feature type="transmembrane region" description="Helical" evidence="8">
    <location>
        <begin position="144"/>
        <end position="163"/>
    </location>
</feature>
<evidence type="ECO:0000256" key="8">
    <source>
        <dbReference type="SAM" id="Phobius"/>
    </source>
</evidence>
<dbReference type="Pfam" id="PF01594">
    <property type="entry name" value="AI-2E_transport"/>
    <property type="match status" value="1"/>
</dbReference>
<feature type="transmembrane region" description="Helical" evidence="8">
    <location>
        <begin position="195"/>
        <end position="218"/>
    </location>
</feature>
<comment type="caution">
    <text evidence="9">The sequence shown here is derived from an EMBL/GenBank/DDBJ whole genome shotgun (WGS) entry which is preliminary data.</text>
</comment>
<feature type="transmembrane region" description="Helical" evidence="8">
    <location>
        <begin position="67"/>
        <end position="89"/>
    </location>
</feature>
<dbReference type="PANTHER" id="PTHR21716:SF53">
    <property type="entry name" value="PERMEASE PERM-RELATED"/>
    <property type="match status" value="1"/>
</dbReference>
<feature type="transmembrane region" description="Helical" evidence="8">
    <location>
        <begin position="224"/>
        <end position="245"/>
    </location>
</feature>
<feature type="transmembrane region" description="Helical" evidence="8">
    <location>
        <begin position="35"/>
        <end position="55"/>
    </location>
</feature>
<evidence type="ECO:0008006" key="11">
    <source>
        <dbReference type="Google" id="ProtNLM"/>
    </source>
</evidence>
<evidence type="ECO:0000256" key="5">
    <source>
        <dbReference type="ARBA" id="ARBA00022692"/>
    </source>
</evidence>